<dbReference type="CDD" id="cd04301">
    <property type="entry name" value="NAT_SF"/>
    <property type="match status" value="1"/>
</dbReference>
<proteinExistence type="predicted"/>
<dbReference type="PANTHER" id="PTHR43877">
    <property type="entry name" value="AMINOALKYLPHOSPHONATE N-ACETYLTRANSFERASE-RELATED-RELATED"/>
    <property type="match status" value="1"/>
</dbReference>
<dbReference type="InterPro" id="IPR000182">
    <property type="entry name" value="GNAT_dom"/>
</dbReference>
<evidence type="ECO:0000313" key="4">
    <source>
        <dbReference type="EMBL" id="QAB16646.1"/>
    </source>
</evidence>
<keyword evidence="5" id="KW-1185">Reference proteome</keyword>
<dbReference type="PROSITE" id="PS51186">
    <property type="entry name" value="GNAT"/>
    <property type="match status" value="1"/>
</dbReference>
<dbReference type="RefSeq" id="WP_031290065.1">
    <property type="nucleotide sequence ID" value="NZ_CP035037.1"/>
</dbReference>
<dbReference type="Gene3D" id="3.40.630.30">
    <property type="match status" value="1"/>
</dbReference>
<keyword evidence="1" id="KW-0808">Transferase</keyword>
<dbReference type="Pfam" id="PF13673">
    <property type="entry name" value="Acetyltransf_10"/>
    <property type="match status" value="1"/>
</dbReference>
<dbReference type="Proteomes" id="UP000285768">
    <property type="component" value="Chromosome"/>
</dbReference>
<gene>
    <name evidence="4" type="ORF">Leucomu_00665</name>
</gene>
<keyword evidence="2" id="KW-0012">Acyltransferase</keyword>
<name>A0ABX5QC96_9MICO</name>
<dbReference type="SUPFAM" id="SSF55729">
    <property type="entry name" value="Acyl-CoA N-acyltransferases (Nat)"/>
    <property type="match status" value="1"/>
</dbReference>
<dbReference type="InterPro" id="IPR016181">
    <property type="entry name" value="Acyl_CoA_acyltransferase"/>
</dbReference>
<reference evidence="4 5" key="1">
    <citation type="submission" date="2019-01" db="EMBL/GenBank/DDBJ databases">
        <title>Leucobacter muris sp. nov. isolated from the nose of a laboratory mouse.</title>
        <authorList>
            <person name="Benga L."/>
            <person name="Sproeer C."/>
            <person name="Schumann P."/>
            <person name="Verbarg S."/>
            <person name="Bunk B."/>
            <person name="Engelhardt E."/>
            <person name="Benten P.M."/>
            <person name="Sager M."/>
        </authorList>
    </citation>
    <scope>NUCLEOTIDE SEQUENCE [LARGE SCALE GENOMIC DNA]</scope>
    <source>
        <strain evidence="4 5">DSM 101948</strain>
    </source>
</reference>
<dbReference type="EMBL" id="CP035037">
    <property type="protein sequence ID" value="QAB16646.1"/>
    <property type="molecule type" value="Genomic_DNA"/>
</dbReference>
<dbReference type="PANTHER" id="PTHR43877:SF1">
    <property type="entry name" value="ACETYLTRANSFERASE"/>
    <property type="match status" value="1"/>
</dbReference>
<evidence type="ECO:0000256" key="2">
    <source>
        <dbReference type="ARBA" id="ARBA00023315"/>
    </source>
</evidence>
<accession>A0ABX5QC96</accession>
<sequence>MPALPEELTLLAADRVDDIPSSTFYRIARLRQEVFVVEQDCVYLDLDGRDLEPGARQLWAQTDGGEVAATVRILDESAHEANLVSIGRVVTAPAWRGRGVAAALLQAAIEACAGRAILIHAQSHLADWYGRFGFAPCGEEFLEDGIPHTPMRIG</sequence>
<evidence type="ECO:0000259" key="3">
    <source>
        <dbReference type="PROSITE" id="PS51186"/>
    </source>
</evidence>
<feature type="domain" description="N-acetyltransferase" evidence="3">
    <location>
        <begin position="14"/>
        <end position="154"/>
    </location>
</feature>
<evidence type="ECO:0000313" key="5">
    <source>
        <dbReference type="Proteomes" id="UP000285768"/>
    </source>
</evidence>
<dbReference type="InterPro" id="IPR050832">
    <property type="entry name" value="Bact_Acetyltransf"/>
</dbReference>
<protein>
    <submittedName>
        <fullName evidence="4">GNAT family N-acetyltransferase</fullName>
    </submittedName>
</protein>
<evidence type="ECO:0000256" key="1">
    <source>
        <dbReference type="ARBA" id="ARBA00022679"/>
    </source>
</evidence>
<organism evidence="4 5">
    <name type="scientific">Leucobacter muris</name>
    <dbReference type="NCBI Taxonomy" id="1935379"/>
    <lineage>
        <taxon>Bacteria</taxon>
        <taxon>Bacillati</taxon>
        <taxon>Actinomycetota</taxon>
        <taxon>Actinomycetes</taxon>
        <taxon>Micrococcales</taxon>
        <taxon>Microbacteriaceae</taxon>
        <taxon>Leucobacter</taxon>
    </lineage>
</organism>